<dbReference type="InterPro" id="IPR013317">
    <property type="entry name" value="DnaA_dom"/>
</dbReference>
<dbReference type="GO" id="GO:0008289">
    <property type="term" value="F:lipid binding"/>
    <property type="evidence" value="ECO:0007669"/>
    <property type="project" value="UniProtKB-KW"/>
</dbReference>
<dbReference type="Gene3D" id="1.10.1750.10">
    <property type="match status" value="1"/>
</dbReference>
<feature type="domain" description="AAA+ ATPase" evidence="12">
    <location>
        <begin position="137"/>
        <end position="266"/>
    </location>
</feature>
<dbReference type="PRINTS" id="PR00051">
    <property type="entry name" value="DNAA"/>
</dbReference>
<evidence type="ECO:0000256" key="2">
    <source>
        <dbReference type="ARBA" id="ARBA00022490"/>
    </source>
</evidence>
<gene>
    <name evidence="8 14" type="primary">dnaA</name>
    <name evidence="14" type="ORF">BARAN1_0193</name>
</gene>
<dbReference type="SMART" id="SM00382">
    <property type="entry name" value="AAA"/>
    <property type="match status" value="1"/>
</dbReference>
<name>A0A2X3KUD0_9BACT</name>
<protein>
    <recommendedName>
        <fullName evidence="8 9">Chromosomal replication initiator protein DnaA</fullName>
    </recommendedName>
</protein>
<dbReference type="AlphaFoldDB" id="A0A2X3KUD0"/>
<keyword evidence="7 8" id="KW-0238">DNA-binding</keyword>
<dbReference type="InterPro" id="IPR020591">
    <property type="entry name" value="Chromosome_initiator_DnaA-like"/>
</dbReference>
<dbReference type="PROSITE" id="PS01008">
    <property type="entry name" value="DNAA"/>
    <property type="match status" value="1"/>
</dbReference>
<dbReference type="Gene3D" id="3.40.50.300">
    <property type="entry name" value="P-loop containing nucleotide triphosphate hydrolases"/>
    <property type="match status" value="1"/>
</dbReference>
<dbReference type="CDD" id="cd06571">
    <property type="entry name" value="Bac_DnaA_C"/>
    <property type="match status" value="1"/>
</dbReference>
<dbReference type="HAMAP" id="MF_00377">
    <property type="entry name" value="DnaA_bact"/>
    <property type="match status" value="1"/>
</dbReference>
<evidence type="ECO:0000256" key="4">
    <source>
        <dbReference type="ARBA" id="ARBA00022741"/>
    </source>
</evidence>
<evidence type="ECO:0000256" key="9">
    <source>
        <dbReference type="NCBIfam" id="TIGR00362"/>
    </source>
</evidence>
<dbReference type="Pfam" id="PF11638">
    <property type="entry name" value="DnaA_N"/>
    <property type="match status" value="1"/>
</dbReference>
<dbReference type="InterPro" id="IPR018312">
    <property type="entry name" value="Chromosome_initiator_DnaA_CS"/>
</dbReference>
<dbReference type="InterPro" id="IPR024633">
    <property type="entry name" value="DnaA_N_dom"/>
</dbReference>
<dbReference type="InterPro" id="IPR013159">
    <property type="entry name" value="DnaA_C"/>
</dbReference>
<keyword evidence="3 8" id="KW-0235">DNA replication</keyword>
<evidence type="ECO:0000256" key="3">
    <source>
        <dbReference type="ARBA" id="ARBA00022705"/>
    </source>
</evidence>
<keyword evidence="2 8" id="KW-0963">Cytoplasm</keyword>
<evidence type="ECO:0000256" key="5">
    <source>
        <dbReference type="ARBA" id="ARBA00022840"/>
    </source>
</evidence>
<comment type="domain">
    <text evidence="8">Domain I is involved in oligomerization and binding regulators, domain II is flexibile and of varying length in different bacteria, domain III forms the AAA+ region, while domain IV binds dsDNA.</text>
</comment>
<dbReference type="Proteomes" id="UP000249818">
    <property type="component" value="Chromosome BARAN1"/>
</dbReference>
<dbReference type="GO" id="GO:0006275">
    <property type="term" value="P:regulation of DNA replication"/>
    <property type="evidence" value="ECO:0007669"/>
    <property type="project" value="UniProtKB-UniRule"/>
</dbReference>
<dbReference type="GO" id="GO:0003688">
    <property type="term" value="F:DNA replication origin binding"/>
    <property type="evidence" value="ECO:0007669"/>
    <property type="project" value="UniProtKB-UniRule"/>
</dbReference>
<evidence type="ECO:0000256" key="1">
    <source>
        <dbReference type="ARBA" id="ARBA00006583"/>
    </source>
</evidence>
<feature type="binding site" evidence="8">
    <location>
        <position position="152"/>
    </location>
    <ligand>
        <name>ATP</name>
        <dbReference type="ChEBI" id="CHEBI:30616"/>
    </ligand>
</feature>
<dbReference type="CDD" id="cd00009">
    <property type="entry name" value="AAA"/>
    <property type="match status" value="1"/>
</dbReference>
<comment type="similarity">
    <text evidence="1 8 11">Belongs to the DnaA family.</text>
</comment>
<dbReference type="FunFam" id="3.40.50.300:FF:000668">
    <property type="entry name" value="Chromosomal replication initiator protein DnaA"/>
    <property type="match status" value="1"/>
</dbReference>
<comment type="caution">
    <text evidence="8">Lacks conserved residue(s) required for the propagation of feature annotation.</text>
</comment>
<dbReference type="NCBIfam" id="TIGR00362">
    <property type="entry name" value="DnaA"/>
    <property type="match status" value="1"/>
</dbReference>
<dbReference type="SUPFAM" id="SSF52540">
    <property type="entry name" value="P-loop containing nucleoside triphosphate hydrolases"/>
    <property type="match status" value="1"/>
</dbReference>
<dbReference type="GO" id="GO:0005524">
    <property type="term" value="F:ATP binding"/>
    <property type="evidence" value="ECO:0007669"/>
    <property type="project" value="UniProtKB-UniRule"/>
</dbReference>
<accession>A0A2X3KUD0</accession>
<dbReference type="SUPFAM" id="SSF48295">
    <property type="entry name" value="TrpR-like"/>
    <property type="match status" value="1"/>
</dbReference>
<dbReference type="InterPro" id="IPR001957">
    <property type="entry name" value="Chromosome_initiator_DnaA"/>
</dbReference>
<dbReference type="InterPro" id="IPR038454">
    <property type="entry name" value="DnaA_N_sf"/>
</dbReference>
<dbReference type="InterPro" id="IPR010921">
    <property type="entry name" value="Trp_repressor/repl_initiator"/>
</dbReference>
<feature type="region of interest" description="Domain III, AAA+ region" evidence="8">
    <location>
        <begin position="104"/>
        <end position="320"/>
    </location>
</feature>
<organism evidence="14 15">
    <name type="scientific">Candidatus Bipolaricaulis anaerobius</name>
    <dbReference type="NCBI Taxonomy" id="2026885"/>
    <lineage>
        <taxon>Bacteria</taxon>
        <taxon>Candidatus Bipolaricaulota</taxon>
        <taxon>Candidatus Bipolaricaulia</taxon>
        <taxon>Candidatus Bipolaricaulales</taxon>
        <taxon>Candidatus Bipolaricaulaceae</taxon>
        <taxon>Candidatus Bipolaricaulis</taxon>
    </lineage>
</organism>
<comment type="function">
    <text evidence="8 10">Plays an essential role in the initiation and regulation of chromosomal replication. ATP-DnaA binds to the origin of replication (oriC) to initiate formation of the DNA replication initiation complex once per cell cycle. Binds the DnaA box (a 9 base pair repeat at the origin) and separates the double-stranded (ds)DNA. Forms a right-handed helical filament on oriC DNA; dsDNA binds to the exterior of the filament while single-stranded (ss)DNA is stabiized in the filament's interior. The ATP-DnaA-oriC complex binds and stabilizes one strand of the AT-rich DNA unwinding element (DUE), permitting loading of DNA polymerase. After initiation quickly degrades to an ADP-DnaA complex that is not apt for DNA replication. Binds acidic phospholipids.</text>
</comment>
<feature type="region of interest" description="Domain IV, binds dsDNA" evidence="8">
    <location>
        <begin position="321"/>
        <end position="442"/>
    </location>
</feature>
<evidence type="ECO:0000259" key="13">
    <source>
        <dbReference type="SMART" id="SM00760"/>
    </source>
</evidence>
<feature type="binding site" evidence="8">
    <location>
        <position position="151"/>
    </location>
    <ligand>
        <name>ATP</name>
        <dbReference type="ChEBI" id="CHEBI:30616"/>
    </ligand>
</feature>
<evidence type="ECO:0000313" key="14">
    <source>
        <dbReference type="EMBL" id="SQD92218.1"/>
    </source>
</evidence>
<dbReference type="EMBL" id="LS483254">
    <property type="protein sequence ID" value="SQD92218.1"/>
    <property type="molecule type" value="Genomic_DNA"/>
</dbReference>
<dbReference type="Pfam" id="PF08299">
    <property type="entry name" value="Bac_DnaA_C"/>
    <property type="match status" value="1"/>
</dbReference>
<dbReference type="InterPro" id="IPR003593">
    <property type="entry name" value="AAA+_ATPase"/>
</dbReference>
<dbReference type="InterPro" id="IPR027417">
    <property type="entry name" value="P-loop_NTPase"/>
</dbReference>
<dbReference type="GO" id="GO:0005737">
    <property type="term" value="C:cytoplasm"/>
    <property type="evidence" value="ECO:0007669"/>
    <property type="project" value="UniProtKB-SubCell"/>
</dbReference>
<evidence type="ECO:0000256" key="10">
    <source>
        <dbReference type="RuleBase" id="RU000577"/>
    </source>
</evidence>
<evidence type="ECO:0000259" key="12">
    <source>
        <dbReference type="SMART" id="SM00382"/>
    </source>
</evidence>
<dbReference type="KEGG" id="bana:BARAN1_0193"/>
<dbReference type="SMART" id="SM00760">
    <property type="entry name" value="Bac_DnaA_C"/>
    <property type="match status" value="1"/>
</dbReference>
<comment type="subunit">
    <text evidence="8">Oligomerizes as a right-handed, spiral filament on DNA at oriC.</text>
</comment>
<feature type="binding site" evidence="8">
    <location>
        <position position="148"/>
    </location>
    <ligand>
        <name>ATP</name>
        <dbReference type="ChEBI" id="CHEBI:30616"/>
    </ligand>
</feature>
<evidence type="ECO:0000256" key="8">
    <source>
        <dbReference type="HAMAP-Rule" id="MF_00377"/>
    </source>
</evidence>
<keyword evidence="4 8" id="KW-0547">Nucleotide-binding</keyword>
<dbReference type="Gene3D" id="1.10.8.60">
    <property type="match status" value="1"/>
</dbReference>
<keyword evidence="6 8" id="KW-0446">Lipid-binding</keyword>
<keyword evidence="15" id="KW-1185">Reference proteome</keyword>
<dbReference type="Gene3D" id="3.30.300.180">
    <property type="match status" value="1"/>
</dbReference>
<dbReference type="GO" id="GO:0006270">
    <property type="term" value="P:DNA replication initiation"/>
    <property type="evidence" value="ECO:0007669"/>
    <property type="project" value="UniProtKB-UniRule"/>
</dbReference>
<evidence type="ECO:0000256" key="11">
    <source>
        <dbReference type="RuleBase" id="RU004227"/>
    </source>
</evidence>
<dbReference type="Pfam" id="PF00308">
    <property type="entry name" value="Bac_DnaA"/>
    <property type="match status" value="1"/>
</dbReference>
<sequence>MAHTAEEIWQKAKTLLVKEIPPVNFAAWIADARAKTADEGTLVLEVPSVLAKGGIERRYRSLVERVVEDVAGQPLQLRVLVAESPPAAPALDPHLARRYHGSLPLNPEYTLATFVQGKNSQLAFAAAQAVAEAPARAYNPLFIYGSVGLGKTHLLHAIGAHVLTAPTDASVVYTTSERFAIELIQSIGANTTEGFRAKYRTVDVLLIDDVHFLKNKEGTQEELFHTFNELYGNGKQIVLSSDRSPDELQGLQDRLVSRFRWGLVADIQAPDFETRSAILREKARRRGLEVPDEVVDLIASRITTNVRDLEGALIRALAYAELCQGPVTPAMLEEILPKEDLSRKLTVEAIKAEVAAAYRIPVSDIESPSRKKELVQARQIAIYLARELTETSFPALGRSFGGRDHTTIMHSYQKMQELLRQIPLLRSEIESLRATILKKYGP</sequence>
<evidence type="ECO:0000256" key="7">
    <source>
        <dbReference type="ARBA" id="ARBA00023125"/>
    </source>
</evidence>
<evidence type="ECO:0000313" key="15">
    <source>
        <dbReference type="Proteomes" id="UP000249818"/>
    </source>
</evidence>
<dbReference type="GO" id="GO:0005886">
    <property type="term" value="C:plasma membrane"/>
    <property type="evidence" value="ECO:0007669"/>
    <property type="project" value="TreeGrafter"/>
</dbReference>
<evidence type="ECO:0000256" key="6">
    <source>
        <dbReference type="ARBA" id="ARBA00023121"/>
    </source>
</evidence>
<feature type="domain" description="Chromosomal replication initiator DnaA C-terminal" evidence="13">
    <location>
        <begin position="346"/>
        <end position="415"/>
    </location>
</feature>
<reference evidence="15" key="1">
    <citation type="submission" date="2018-05" db="EMBL/GenBank/DDBJ databases">
        <authorList>
            <person name="Hao L."/>
        </authorList>
    </citation>
    <scope>NUCLEOTIDE SEQUENCE [LARGE SCALE GENOMIC DNA]</scope>
</reference>
<dbReference type="PANTHER" id="PTHR30050:SF2">
    <property type="entry name" value="CHROMOSOMAL REPLICATION INITIATOR PROTEIN DNAA"/>
    <property type="match status" value="1"/>
</dbReference>
<dbReference type="PANTHER" id="PTHR30050">
    <property type="entry name" value="CHROMOSOMAL REPLICATION INITIATOR PROTEIN DNAA"/>
    <property type="match status" value="1"/>
</dbReference>
<comment type="subcellular location">
    <subcellularLocation>
        <location evidence="8">Cytoplasm</location>
    </subcellularLocation>
</comment>
<feature type="region of interest" description="Domain I, interacts with DnaA modulators" evidence="8">
    <location>
        <begin position="1"/>
        <end position="83"/>
    </location>
</feature>
<keyword evidence="5 8" id="KW-0067">ATP-binding</keyword>
<feature type="binding site" evidence="8">
    <location>
        <position position="150"/>
    </location>
    <ligand>
        <name>ATP</name>
        <dbReference type="ChEBI" id="CHEBI:30616"/>
    </ligand>
</feature>
<proteinExistence type="inferred from homology"/>